<feature type="region of interest" description="Disordered" evidence="1">
    <location>
        <begin position="26"/>
        <end position="54"/>
    </location>
</feature>
<dbReference type="RefSeq" id="WP_035314554.1">
    <property type="nucleotide sequence ID" value="NZ_AODH01000026.1"/>
</dbReference>
<keyword evidence="4" id="KW-1185">Reference proteome</keyword>
<organism evidence="3 4">
    <name type="scientific">Brochothrix campestris FSL F6-1037</name>
    <dbReference type="NCBI Taxonomy" id="1265861"/>
    <lineage>
        <taxon>Bacteria</taxon>
        <taxon>Bacillati</taxon>
        <taxon>Bacillota</taxon>
        <taxon>Bacilli</taxon>
        <taxon>Bacillales</taxon>
        <taxon>Listeriaceae</taxon>
        <taxon>Brochothrix</taxon>
    </lineage>
</organism>
<dbReference type="AlphaFoldDB" id="W7CUK6"/>
<feature type="compositionally biased region" description="Polar residues" evidence="1">
    <location>
        <begin position="26"/>
        <end position="42"/>
    </location>
</feature>
<evidence type="ECO:0000256" key="1">
    <source>
        <dbReference type="SAM" id="MobiDB-lite"/>
    </source>
</evidence>
<comment type="caution">
    <text evidence="3">The sequence shown here is derived from an EMBL/GenBank/DDBJ whole genome shotgun (WGS) entry which is preliminary data.</text>
</comment>
<dbReference type="OrthoDB" id="2365040at2"/>
<feature type="signal peptide" evidence="2">
    <location>
        <begin position="1"/>
        <end position="24"/>
    </location>
</feature>
<gene>
    <name evidence="3" type="ORF">BCAMP_06925</name>
</gene>
<protein>
    <submittedName>
        <fullName evidence="3">Wall-associated protein</fullName>
    </submittedName>
</protein>
<reference evidence="3 4" key="1">
    <citation type="submission" date="2012-12" db="EMBL/GenBank/DDBJ databases">
        <title>Novel taxa of Listeriaceae from agricultural environments in the United States.</title>
        <authorList>
            <person name="den Bakker H.C."/>
            <person name="Allred A."/>
            <person name="Warchocki S."/>
            <person name="Wright E.M."/>
            <person name="Burrell A."/>
            <person name="Nightingale K.K."/>
            <person name="Kephart D."/>
            <person name="Wiedmann M."/>
        </authorList>
    </citation>
    <scope>NUCLEOTIDE SEQUENCE [LARGE SCALE GENOMIC DNA]</scope>
    <source>
        <strain evidence="3 4">FSL F6-1037</strain>
    </source>
</reference>
<sequence>MKRSGLLQLIMCASLVVMVSPVEAQTTLPSDNGENNSIQAENSEVDSNETKINNSSLTGSEAVIDKPLVTQSEKMASNSGPTLRGNYSYYLEARELADANREALQRAVRAAISENPKKLGYLKGSTLEIVVPNVKLIPDFYYLPNNANIRFSGMVGITDIYLTNDDTVRVTYKDNGSQNGKLTFTKLKNAPTNTTLNFMYSVQHSLRTYRKMALLGWTQIEDEEEVRSGRGIGPVNLNFAEPAPELVVTPKEETTRLAYGSTVSLEVSDYYNVKTSAGKVTATFLTQPDTSVLGPAEATIQLTDEYGQQTIVTVPFEVFETLVAQPVAQTLVLGQDIPKVVLKQWVKDVTTLSGDAIDSTDYEVELVSTFSANAVGTSEVAIRIFSEKYHSDLELTVPVTVKMGTAIQLTNTDNQIIGGVTVNDGKLDLVDIDDRNVTKVVGNNISIAVYKPELDNPILNESTPSEEAQLKATDAIDSFKSLPIGKELPEGSVIKVATDGMAENTNLLETYNDGKKIAFIDNNRIHEQAIYYLYQNKKFSTVAAAHLEVKTVPVSRLTSLSELDAMIHAFYHGKLPGNVSLKGFSSYPNTAETGLQAGKVLVEEQLGENNVIRYDQPITIEVDDGDISMKVPTTMNFKDYTFNPSETTVERAIDDWQLEVDDTRMDSLKTNWHINLKVSGEQELDQYMTFVDYQNNRSYLTENITIYSQDKIENQPDNTSISWGAEQGVLLQLPAHNNLKADKTYHSTLEWSLILGEE</sequence>
<feature type="chain" id="PRO_5004890052" evidence="2">
    <location>
        <begin position="25"/>
        <end position="758"/>
    </location>
</feature>
<accession>W7CUK6</accession>
<proteinExistence type="predicted"/>
<name>W7CUK6_9LIST</name>
<dbReference type="EMBL" id="AODH01000026">
    <property type="protein sequence ID" value="EUJ39536.1"/>
    <property type="molecule type" value="Genomic_DNA"/>
</dbReference>
<dbReference type="STRING" id="1265861.BCAMP_06925"/>
<keyword evidence="2" id="KW-0732">Signal</keyword>
<evidence type="ECO:0000256" key="2">
    <source>
        <dbReference type="SAM" id="SignalP"/>
    </source>
</evidence>
<dbReference type="Proteomes" id="UP000019243">
    <property type="component" value="Unassembled WGS sequence"/>
</dbReference>
<evidence type="ECO:0000313" key="3">
    <source>
        <dbReference type="EMBL" id="EUJ39536.1"/>
    </source>
</evidence>
<evidence type="ECO:0000313" key="4">
    <source>
        <dbReference type="Proteomes" id="UP000019243"/>
    </source>
</evidence>